<proteinExistence type="predicted"/>
<evidence type="ECO:0000313" key="6">
    <source>
        <dbReference type="EMBL" id="RJL22550.1"/>
    </source>
</evidence>
<dbReference type="RefSeq" id="WP_119931006.1">
    <property type="nucleotide sequence ID" value="NZ_QZEY01000022.1"/>
</dbReference>
<dbReference type="OrthoDB" id="9796019at2"/>
<dbReference type="InterPro" id="IPR001647">
    <property type="entry name" value="HTH_TetR"/>
</dbReference>
<dbReference type="EMBL" id="QZEY01000022">
    <property type="protein sequence ID" value="RJL22550.1"/>
    <property type="molecule type" value="Genomic_DNA"/>
</dbReference>
<dbReference type="Pfam" id="PF00440">
    <property type="entry name" value="TetR_N"/>
    <property type="match status" value="1"/>
</dbReference>
<evidence type="ECO:0000313" key="7">
    <source>
        <dbReference type="Proteomes" id="UP000265768"/>
    </source>
</evidence>
<dbReference type="Gene3D" id="1.10.357.10">
    <property type="entry name" value="Tetracycline Repressor, domain 2"/>
    <property type="match status" value="1"/>
</dbReference>
<comment type="caution">
    <text evidence="6">The sequence shown here is derived from an EMBL/GenBank/DDBJ whole genome shotgun (WGS) entry which is preliminary data.</text>
</comment>
<evidence type="ECO:0000256" key="4">
    <source>
        <dbReference type="PROSITE-ProRule" id="PRU00335"/>
    </source>
</evidence>
<organism evidence="6 7">
    <name type="scientific">Bailinhaonella thermotolerans</name>
    <dbReference type="NCBI Taxonomy" id="1070861"/>
    <lineage>
        <taxon>Bacteria</taxon>
        <taxon>Bacillati</taxon>
        <taxon>Actinomycetota</taxon>
        <taxon>Actinomycetes</taxon>
        <taxon>Streptosporangiales</taxon>
        <taxon>Streptosporangiaceae</taxon>
        <taxon>Bailinhaonella</taxon>
    </lineage>
</organism>
<dbReference type="InterPro" id="IPR036271">
    <property type="entry name" value="Tet_transcr_reg_TetR-rel_C_sf"/>
</dbReference>
<dbReference type="PANTHER" id="PTHR30055:SF148">
    <property type="entry name" value="TETR-FAMILY TRANSCRIPTIONAL REGULATOR"/>
    <property type="match status" value="1"/>
</dbReference>
<name>A0A3A4A2J9_9ACTN</name>
<accession>A0A3A4A2J9</accession>
<dbReference type="SUPFAM" id="SSF48498">
    <property type="entry name" value="Tetracyclin repressor-like, C-terminal domain"/>
    <property type="match status" value="1"/>
</dbReference>
<keyword evidence="3" id="KW-0804">Transcription</keyword>
<keyword evidence="2 4" id="KW-0238">DNA-binding</keyword>
<reference evidence="6 7" key="1">
    <citation type="submission" date="2018-09" db="EMBL/GenBank/DDBJ databases">
        <title>YIM 75507 draft genome.</title>
        <authorList>
            <person name="Tang S."/>
            <person name="Feng Y."/>
        </authorList>
    </citation>
    <scope>NUCLEOTIDE SEQUENCE [LARGE SCALE GENOMIC DNA]</scope>
    <source>
        <strain evidence="6 7">YIM 75507</strain>
    </source>
</reference>
<keyword evidence="1" id="KW-0805">Transcription regulation</keyword>
<dbReference type="Pfam" id="PF16859">
    <property type="entry name" value="TetR_C_11"/>
    <property type="match status" value="1"/>
</dbReference>
<gene>
    <name evidence="6" type="ORF">D5H75_35630</name>
</gene>
<dbReference type="PROSITE" id="PS50977">
    <property type="entry name" value="HTH_TETR_2"/>
    <property type="match status" value="1"/>
</dbReference>
<dbReference type="Proteomes" id="UP000265768">
    <property type="component" value="Unassembled WGS sequence"/>
</dbReference>
<feature type="domain" description="HTH tetR-type" evidence="5">
    <location>
        <begin position="20"/>
        <end position="80"/>
    </location>
</feature>
<dbReference type="SUPFAM" id="SSF46689">
    <property type="entry name" value="Homeodomain-like"/>
    <property type="match status" value="1"/>
</dbReference>
<dbReference type="AlphaFoldDB" id="A0A3A4A2J9"/>
<evidence type="ECO:0000256" key="3">
    <source>
        <dbReference type="ARBA" id="ARBA00023163"/>
    </source>
</evidence>
<evidence type="ECO:0000256" key="2">
    <source>
        <dbReference type="ARBA" id="ARBA00023125"/>
    </source>
</evidence>
<dbReference type="InterPro" id="IPR050109">
    <property type="entry name" value="HTH-type_TetR-like_transc_reg"/>
</dbReference>
<feature type="DNA-binding region" description="H-T-H motif" evidence="4">
    <location>
        <begin position="43"/>
        <end position="62"/>
    </location>
</feature>
<dbReference type="Gene3D" id="1.10.10.60">
    <property type="entry name" value="Homeodomain-like"/>
    <property type="match status" value="1"/>
</dbReference>
<dbReference type="PANTHER" id="PTHR30055">
    <property type="entry name" value="HTH-TYPE TRANSCRIPTIONAL REGULATOR RUTR"/>
    <property type="match status" value="1"/>
</dbReference>
<protein>
    <submittedName>
        <fullName evidence="6">TetR/AcrR family transcriptional regulator</fullName>
    </submittedName>
</protein>
<dbReference type="InterPro" id="IPR009057">
    <property type="entry name" value="Homeodomain-like_sf"/>
</dbReference>
<keyword evidence="7" id="KW-1185">Reference proteome</keyword>
<evidence type="ECO:0000256" key="1">
    <source>
        <dbReference type="ARBA" id="ARBA00023015"/>
    </source>
</evidence>
<evidence type="ECO:0000259" key="5">
    <source>
        <dbReference type="PROSITE" id="PS50977"/>
    </source>
</evidence>
<dbReference type="InterPro" id="IPR011075">
    <property type="entry name" value="TetR_C"/>
</dbReference>
<dbReference type="GO" id="GO:0000976">
    <property type="term" value="F:transcription cis-regulatory region binding"/>
    <property type="evidence" value="ECO:0007669"/>
    <property type="project" value="TreeGrafter"/>
</dbReference>
<sequence>MYRLEEPTRPGEVRPGGRTARVRSAVLTAVVDELLDHGYASFAMDRVSARAGVGRTTLYRRWGSPSALVRDLLQSIAEQTMPIPDTGSVEEDLRIITQALLEAHLDQRLQATIQGIIAAAGCAPEIDEALRTFFQSRATEAAVVITRAVERGELPPGTDGVDIFRMLAAPLCFRLLVSREPVDQAVADRTAAVILHAARTGLFTTPDAQ</sequence>
<dbReference type="GO" id="GO:0003700">
    <property type="term" value="F:DNA-binding transcription factor activity"/>
    <property type="evidence" value="ECO:0007669"/>
    <property type="project" value="TreeGrafter"/>
</dbReference>